<keyword evidence="6" id="KW-1185">Reference proteome</keyword>
<feature type="domain" description="HTH crp-type" evidence="4">
    <location>
        <begin position="14"/>
        <end position="60"/>
    </location>
</feature>
<dbReference type="RefSeq" id="WP_040387311.1">
    <property type="nucleotide sequence ID" value="NZ_CP048103.1"/>
</dbReference>
<evidence type="ECO:0000256" key="1">
    <source>
        <dbReference type="ARBA" id="ARBA00022679"/>
    </source>
</evidence>
<dbReference type="Gene3D" id="1.10.10.10">
    <property type="entry name" value="Winged helix-like DNA-binding domain superfamily/Winged helix DNA-binding domain"/>
    <property type="match status" value="1"/>
</dbReference>
<dbReference type="CDD" id="cd00090">
    <property type="entry name" value="HTH_ARSR"/>
    <property type="match status" value="1"/>
</dbReference>
<dbReference type="InterPro" id="IPR011611">
    <property type="entry name" value="PfkB_dom"/>
</dbReference>
<dbReference type="InterPro" id="IPR002173">
    <property type="entry name" value="Carboh/pur_kinase_PfkB_CS"/>
</dbReference>
<evidence type="ECO:0000259" key="4">
    <source>
        <dbReference type="SMART" id="SM00419"/>
    </source>
</evidence>
<dbReference type="Pfam" id="PF00294">
    <property type="entry name" value="PfkB"/>
    <property type="match status" value="1"/>
</dbReference>
<dbReference type="CDD" id="cd01941">
    <property type="entry name" value="YeiC_kinase_like"/>
    <property type="match status" value="1"/>
</dbReference>
<dbReference type="Gene3D" id="3.40.1190.20">
    <property type="match status" value="1"/>
</dbReference>
<dbReference type="GO" id="GO:0003677">
    <property type="term" value="F:DNA binding"/>
    <property type="evidence" value="ECO:0007669"/>
    <property type="project" value="UniProtKB-KW"/>
</dbReference>
<gene>
    <name evidence="5" type="ORF">SAMN05421790_103326</name>
</gene>
<dbReference type="InterPro" id="IPR036390">
    <property type="entry name" value="WH_DNA-bd_sf"/>
</dbReference>
<dbReference type="SUPFAM" id="SSF53613">
    <property type="entry name" value="Ribokinase-like"/>
    <property type="match status" value="1"/>
</dbReference>
<dbReference type="InterPro" id="IPR012318">
    <property type="entry name" value="HTH_CRP"/>
</dbReference>
<dbReference type="SMART" id="SM00419">
    <property type="entry name" value="HTH_CRP"/>
    <property type="match status" value="1"/>
</dbReference>
<keyword evidence="3" id="KW-0238">DNA-binding</keyword>
<evidence type="ECO:0000313" key="5">
    <source>
        <dbReference type="EMBL" id="SIS66250.1"/>
    </source>
</evidence>
<dbReference type="EMBL" id="FTOD01000003">
    <property type="protein sequence ID" value="SIS66250.1"/>
    <property type="molecule type" value="Genomic_DNA"/>
</dbReference>
<evidence type="ECO:0000313" key="6">
    <source>
        <dbReference type="Proteomes" id="UP000186795"/>
    </source>
</evidence>
<evidence type="ECO:0000256" key="3">
    <source>
        <dbReference type="ARBA" id="ARBA00023125"/>
    </source>
</evidence>
<dbReference type="SUPFAM" id="SSF46785">
    <property type="entry name" value="Winged helix' DNA-binding domain"/>
    <property type="match status" value="1"/>
</dbReference>
<dbReference type="GO" id="GO:0016301">
    <property type="term" value="F:kinase activity"/>
    <property type="evidence" value="ECO:0007669"/>
    <property type="project" value="UniProtKB-KW"/>
</dbReference>
<dbReference type="Proteomes" id="UP000186795">
    <property type="component" value="Unassembled WGS sequence"/>
</dbReference>
<accession>A0A1N7KXU6</accession>
<protein>
    <submittedName>
        <fullName evidence="5">Pseudouridine kinase</fullName>
    </submittedName>
</protein>
<dbReference type="PANTHER" id="PTHR10584:SF166">
    <property type="entry name" value="RIBOKINASE"/>
    <property type="match status" value="1"/>
</dbReference>
<dbReference type="AlphaFoldDB" id="A0A1N7KXU6"/>
<keyword evidence="1" id="KW-0808">Transferase</keyword>
<reference evidence="6" key="1">
    <citation type="submission" date="2017-01" db="EMBL/GenBank/DDBJ databases">
        <authorList>
            <person name="Varghese N."/>
            <person name="Submissions S."/>
        </authorList>
    </citation>
    <scope>NUCLEOTIDE SEQUENCE [LARGE SCALE GENOMIC DNA]</scope>
    <source>
        <strain evidence="6">DSM 45196</strain>
    </source>
</reference>
<keyword evidence="2 5" id="KW-0418">Kinase</keyword>
<dbReference type="InterPro" id="IPR036388">
    <property type="entry name" value="WH-like_DNA-bd_sf"/>
</dbReference>
<dbReference type="Pfam" id="PF13412">
    <property type="entry name" value="HTH_24"/>
    <property type="match status" value="1"/>
</dbReference>
<dbReference type="PANTHER" id="PTHR10584">
    <property type="entry name" value="SUGAR KINASE"/>
    <property type="match status" value="1"/>
</dbReference>
<organism evidence="5 6">
    <name type="scientific">Kroppenstedtia eburnea</name>
    <dbReference type="NCBI Taxonomy" id="714067"/>
    <lineage>
        <taxon>Bacteria</taxon>
        <taxon>Bacillati</taxon>
        <taxon>Bacillota</taxon>
        <taxon>Bacilli</taxon>
        <taxon>Bacillales</taxon>
        <taxon>Thermoactinomycetaceae</taxon>
        <taxon>Kroppenstedtia</taxon>
    </lineage>
</organism>
<name>A0A1N7KXU6_9BACL</name>
<dbReference type="InterPro" id="IPR011991">
    <property type="entry name" value="ArsR-like_HTH"/>
</dbReference>
<dbReference type="GO" id="GO:0006355">
    <property type="term" value="P:regulation of DNA-templated transcription"/>
    <property type="evidence" value="ECO:0007669"/>
    <property type="project" value="InterPro"/>
</dbReference>
<evidence type="ECO:0000256" key="2">
    <source>
        <dbReference type="ARBA" id="ARBA00022777"/>
    </source>
</evidence>
<sequence length="368" mass="39288">MRVSLSSKEQQVLELIRENPFVSQQELSNQLGLSRSAVAYHISALARKGQIVGRAYILPDRKGLVCIGGANVDRKVRLHGPLRPGTSNPVRGMRTFGGVARNIAENLARAGVEVSLLTAVGEDRDGEAILDHCRNSGVDVSLSTRWSGDETGSYTAVLEPGGEMALALADMEVLDRIDPSLLERLWPRIRSVETVIADTNLPPETLEELIRRCREDGVDLAIVPVSVPKADRLPKDLTGVTVWVGNADEASEIVGDGIREEVDGIEACRMLRQRGVRHVVLTRGEAGVLYADEENGEGALPGPVVEVVDVTGAGDAFAAGVIGSLHQGSDLETACRTGLRFAKATLETEASVAPGLGPGIWKEEGGKQ</sequence>
<dbReference type="OrthoDB" id="9806249at2"/>
<proteinExistence type="predicted"/>
<dbReference type="InterPro" id="IPR029056">
    <property type="entry name" value="Ribokinase-like"/>
</dbReference>
<dbReference type="PROSITE" id="PS00584">
    <property type="entry name" value="PFKB_KINASES_2"/>
    <property type="match status" value="1"/>
</dbReference>